<dbReference type="EMBL" id="CP002102">
    <property type="protein sequence ID" value="ADL00704.1"/>
    <property type="molecule type" value="Genomic_DNA"/>
</dbReference>
<gene>
    <name evidence="1" type="ordered locus">Bresu_1392</name>
</gene>
<dbReference type="InParanoid" id="D9QFZ0"/>
<sequence>MLPDQAAAMSAMGAPYYSLFFYMEAASGPVRAWLGVGDYPLPADDVDTVGGTYLGIGLVGDIPALSQLVGGLAERVQFTLNGADEQTLSLADGSAEEVRNAPVHVGIVFFGTDWQAVDPVAWLWNGTADVPAVDRQASEEQITRRVSLSVGSAFTDRTRPQLSYYTDADQRRRSPTDTFCTRVSRYTVESTITWPAPT</sequence>
<dbReference type="eggNOG" id="ENOG502ZZ11">
    <property type="taxonomic scope" value="Bacteria"/>
</dbReference>
<proteinExistence type="predicted"/>
<dbReference type="AlphaFoldDB" id="D9QFZ0"/>
<evidence type="ECO:0000313" key="1">
    <source>
        <dbReference type="EMBL" id="ADL00704.1"/>
    </source>
</evidence>
<name>D9QFZ0_BRESC</name>
<evidence type="ECO:0000313" key="2">
    <source>
        <dbReference type="Proteomes" id="UP000002696"/>
    </source>
</evidence>
<dbReference type="Proteomes" id="UP000002696">
    <property type="component" value="Chromosome"/>
</dbReference>
<keyword evidence="2" id="KW-1185">Reference proteome</keyword>
<organism evidence="1 2">
    <name type="scientific">Brevundimonas subvibrioides (strain ATCC 15264 / DSM 4735 / LMG 14903 / NBRC 16000 / CB 81)</name>
    <name type="common">Caulobacter subvibrioides</name>
    <dbReference type="NCBI Taxonomy" id="633149"/>
    <lineage>
        <taxon>Bacteria</taxon>
        <taxon>Pseudomonadati</taxon>
        <taxon>Pseudomonadota</taxon>
        <taxon>Alphaproteobacteria</taxon>
        <taxon>Caulobacterales</taxon>
        <taxon>Caulobacteraceae</taxon>
        <taxon>Brevundimonas</taxon>
    </lineage>
</organism>
<dbReference type="KEGG" id="bsb:Bresu_1392"/>
<protein>
    <submittedName>
        <fullName evidence="1">Uncharacterized protein</fullName>
    </submittedName>
</protein>
<dbReference type="BioCyc" id="BSUB633149:G1GM8-1383-MONOMER"/>
<dbReference type="RefSeq" id="WP_013268807.1">
    <property type="nucleotide sequence ID" value="NC_014375.1"/>
</dbReference>
<accession>D9QFZ0</accession>
<reference evidence="2" key="1">
    <citation type="journal article" date="2011" name="J. Bacteriol.">
        <title>Genome sequences of eight morphologically diverse alphaproteobacteria.</title>
        <authorList>
            <consortium name="US DOE Joint Genome Institute"/>
            <person name="Brown P.J."/>
            <person name="Kysela D.T."/>
            <person name="Buechlein A."/>
            <person name="Hemmerich C."/>
            <person name="Brun Y.V."/>
        </authorList>
    </citation>
    <scope>NUCLEOTIDE SEQUENCE [LARGE SCALE GENOMIC DNA]</scope>
    <source>
        <strain evidence="2">ATCC 15264 / DSM 4735 / LMG 14903 / NBRC 16000 / CB 81</strain>
    </source>
</reference>
<dbReference type="HOGENOM" id="CLU_117515_0_0_5"/>
<dbReference type="OrthoDB" id="7768569at2"/>
<dbReference type="STRING" id="633149.Bresu_1392"/>